<feature type="domain" description="GFO/IDH/MocA-like oxidoreductase" evidence="4">
    <location>
        <begin position="128"/>
        <end position="244"/>
    </location>
</feature>
<dbReference type="PANTHER" id="PTHR22604:SF105">
    <property type="entry name" value="TRANS-1,2-DIHYDROBENZENE-1,2-DIOL DEHYDROGENASE"/>
    <property type="match status" value="1"/>
</dbReference>
<dbReference type="PANTHER" id="PTHR22604">
    <property type="entry name" value="OXIDOREDUCTASES"/>
    <property type="match status" value="1"/>
</dbReference>
<feature type="domain" description="Gfo/Idh/MocA-like oxidoreductase N-terminal" evidence="3">
    <location>
        <begin position="1"/>
        <end position="119"/>
    </location>
</feature>
<keyword evidence="6" id="KW-1185">Reference proteome</keyword>
<comment type="similarity">
    <text evidence="1">Belongs to the Gfo/Idh/MocA family.</text>
</comment>
<dbReference type="Gene3D" id="3.30.360.10">
    <property type="entry name" value="Dihydrodipicolinate Reductase, domain 2"/>
    <property type="match status" value="1"/>
</dbReference>
<name>A0ABQ3PAX4_9ACTN</name>
<evidence type="ECO:0000256" key="1">
    <source>
        <dbReference type="ARBA" id="ARBA00010928"/>
    </source>
</evidence>
<dbReference type="SUPFAM" id="SSF55347">
    <property type="entry name" value="Glyceraldehyde-3-phosphate dehydrogenase-like, C-terminal domain"/>
    <property type="match status" value="1"/>
</dbReference>
<dbReference type="Pfam" id="PF22725">
    <property type="entry name" value="GFO_IDH_MocA_C3"/>
    <property type="match status" value="1"/>
</dbReference>
<sequence length="325" mass="34855">MRIGVLGCASIAERRVLPALGLAAEIELAAVASRDPAKAARFAERFGCAAAAGYEELLDDPGIEAVYLPLPTGLHERWAERALAAGKHVLAEKPLTTSERATARLYDTARAAGLVLMENLMFVRHRQHREVAALVASGAIGEVREMTAEFGIPPLPEDDIRHVAALGGGALLDMGVYPVRAAQFHLGGPLDVVGGVRRYDPVRDVDVSCTAVLVSPAGVPARIAVGSERGYRASYTLWGAEGRITVERAFTPPPDHRPVVHIERQGVTEVRRLAPDDHFLALARRFASAVRGSLGPAEAAEDERQTLQQARTLDALAADTRRIPL</sequence>
<accession>A0ABQ3PAX4</accession>
<evidence type="ECO:0000259" key="3">
    <source>
        <dbReference type="Pfam" id="PF01408"/>
    </source>
</evidence>
<evidence type="ECO:0000313" key="5">
    <source>
        <dbReference type="EMBL" id="GHI22172.1"/>
    </source>
</evidence>
<organism evidence="5 6">
    <name type="scientific">Streptomyces hydrogenans</name>
    <dbReference type="NCBI Taxonomy" id="1873719"/>
    <lineage>
        <taxon>Bacteria</taxon>
        <taxon>Bacillati</taxon>
        <taxon>Actinomycetota</taxon>
        <taxon>Actinomycetes</taxon>
        <taxon>Kitasatosporales</taxon>
        <taxon>Streptomycetaceae</taxon>
        <taxon>Streptomyces</taxon>
    </lineage>
</organism>
<evidence type="ECO:0000256" key="2">
    <source>
        <dbReference type="ARBA" id="ARBA00023002"/>
    </source>
</evidence>
<protein>
    <submittedName>
        <fullName evidence="5">Oxidoreductase</fullName>
    </submittedName>
</protein>
<comment type="caution">
    <text evidence="5">The sequence shown here is derived from an EMBL/GenBank/DDBJ whole genome shotgun (WGS) entry which is preliminary data.</text>
</comment>
<keyword evidence="2" id="KW-0560">Oxidoreductase</keyword>
<dbReference type="Gene3D" id="3.40.50.720">
    <property type="entry name" value="NAD(P)-binding Rossmann-like Domain"/>
    <property type="match status" value="1"/>
</dbReference>
<dbReference type="InterPro" id="IPR036291">
    <property type="entry name" value="NAD(P)-bd_dom_sf"/>
</dbReference>
<proteinExistence type="inferred from homology"/>
<dbReference type="Proteomes" id="UP001052739">
    <property type="component" value="Unassembled WGS sequence"/>
</dbReference>
<dbReference type="SUPFAM" id="SSF51735">
    <property type="entry name" value="NAD(P)-binding Rossmann-fold domains"/>
    <property type="match status" value="1"/>
</dbReference>
<dbReference type="InterPro" id="IPR050984">
    <property type="entry name" value="Gfo/Idh/MocA_domain"/>
</dbReference>
<reference evidence="5" key="1">
    <citation type="submission" date="2024-05" db="EMBL/GenBank/DDBJ databases">
        <title>Whole genome shotgun sequence of Streptomyces hydrogenans NBRC 13475.</title>
        <authorList>
            <person name="Komaki H."/>
            <person name="Tamura T."/>
        </authorList>
    </citation>
    <scope>NUCLEOTIDE SEQUENCE</scope>
    <source>
        <strain evidence="5">NBRC 13475</strain>
    </source>
</reference>
<evidence type="ECO:0000313" key="6">
    <source>
        <dbReference type="Proteomes" id="UP001052739"/>
    </source>
</evidence>
<dbReference type="EMBL" id="BNDW01000019">
    <property type="protein sequence ID" value="GHI22172.1"/>
    <property type="molecule type" value="Genomic_DNA"/>
</dbReference>
<dbReference type="InterPro" id="IPR055170">
    <property type="entry name" value="GFO_IDH_MocA-like_dom"/>
</dbReference>
<dbReference type="InterPro" id="IPR000683">
    <property type="entry name" value="Gfo/Idh/MocA-like_OxRdtase_N"/>
</dbReference>
<evidence type="ECO:0000259" key="4">
    <source>
        <dbReference type="Pfam" id="PF22725"/>
    </source>
</evidence>
<dbReference type="Pfam" id="PF01408">
    <property type="entry name" value="GFO_IDH_MocA"/>
    <property type="match status" value="1"/>
</dbReference>
<gene>
    <name evidence="5" type="ORF">Shyd_35430</name>
</gene>